<organism evidence="1 2">
    <name type="scientific">Mycobacterium tuberculosis</name>
    <dbReference type="NCBI Taxonomy" id="1773"/>
    <lineage>
        <taxon>Bacteria</taxon>
        <taxon>Bacillati</taxon>
        <taxon>Actinomycetota</taxon>
        <taxon>Actinomycetes</taxon>
        <taxon>Mycobacteriales</taxon>
        <taxon>Mycobacteriaceae</taxon>
        <taxon>Mycobacterium</taxon>
        <taxon>Mycobacterium tuberculosis complex</taxon>
    </lineage>
</organism>
<dbReference type="AlphaFoldDB" id="A0A0U0R4F2"/>
<gene>
    <name evidence="1" type="ORF">ERS007703_01910</name>
</gene>
<evidence type="ECO:0000313" key="1">
    <source>
        <dbReference type="EMBL" id="COV70970.1"/>
    </source>
</evidence>
<dbReference type="EMBL" id="CSAE01000182">
    <property type="protein sequence ID" value="COV70970.1"/>
    <property type="molecule type" value="Genomic_DNA"/>
</dbReference>
<accession>A0A0U0R4F2</accession>
<dbReference type="Proteomes" id="UP000038802">
    <property type="component" value="Unassembled WGS sequence"/>
</dbReference>
<proteinExistence type="predicted"/>
<name>A0A0U0R4F2_MYCTX</name>
<evidence type="ECO:0000313" key="2">
    <source>
        <dbReference type="Proteomes" id="UP000038802"/>
    </source>
</evidence>
<reference evidence="2" key="1">
    <citation type="submission" date="2015-03" db="EMBL/GenBank/DDBJ databases">
        <authorList>
            <consortium name="Pathogen Informatics"/>
        </authorList>
    </citation>
    <scope>NUCLEOTIDE SEQUENCE [LARGE SCALE GENOMIC DNA]</scope>
    <source>
        <strain evidence="2">K00500041</strain>
    </source>
</reference>
<protein>
    <submittedName>
        <fullName evidence="1">Uncharacterized protein</fullName>
    </submittedName>
</protein>
<sequence length="31" mass="3632">MVSTRLRTRFCRELDRGVSRASLYEAVTGDW</sequence>